<dbReference type="EMBL" id="VULX01000018">
    <property type="protein sequence ID" value="MSR91917.1"/>
    <property type="molecule type" value="Genomic_DNA"/>
</dbReference>
<feature type="transmembrane region" description="Helical" evidence="1">
    <location>
        <begin position="12"/>
        <end position="28"/>
    </location>
</feature>
<accession>A0A7X2MZF5</accession>
<keyword evidence="1" id="KW-0812">Transmembrane</keyword>
<keyword evidence="1" id="KW-1133">Transmembrane helix</keyword>
<organism evidence="2 3">
    <name type="scientific">Inconstantimicrobium porci</name>
    <dbReference type="NCBI Taxonomy" id="2652291"/>
    <lineage>
        <taxon>Bacteria</taxon>
        <taxon>Bacillati</taxon>
        <taxon>Bacillota</taxon>
        <taxon>Clostridia</taxon>
        <taxon>Eubacteriales</taxon>
        <taxon>Clostridiaceae</taxon>
        <taxon>Inconstantimicrobium</taxon>
    </lineage>
</organism>
<dbReference type="AlphaFoldDB" id="A0A7X2MZF5"/>
<dbReference type="InterPro" id="IPR008537">
    <property type="entry name" value="DUF819"/>
</dbReference>
<feature type="transmembrane region" description="Helical" evidence="1">
    <location>
        <begin position="96"/>
        <end position="118"/>
    </location>
</feature>
<reference evidence="2 3" key="1">
    <citation type="submission" date="2019-08" db="EMBL/GenBank/DDBJ databases">
        <title>In-depth cultivation of the pig gut microbiome towards novel bacterial diversity and tailored functional studies.</title>
        <authorList>
            <person name="Wylensek D."/>
            <person name="Hitch T.C.A."/>
            <person name="Clavel T."/>
        </authorList>
    </citation>
    <scope>NUCLEOTIDE SEQUENCE [LARGE SCALE GENOMIC DNA]</scope>
    <source>
        <strain evidence="2 3">WCA-383-APC-5B</strain>
    </source>
</reference>
<dbReference type="Pfam" id="PF05684">
    <property type="entry name" value="DUF819"/>
    <property type="match status" value="1"/>
</dbReference>
<comment type="caution">
    <text evidence="2">The sequence shown here is derived from an EMBL/GenBank/DDBJ whole genome shotgun (WGS) entry which is preliminary data.</text>
</comment>
<sequence length="404" mass="43496">MNNTLISADNTWALLSIMCISVAVSIYLEQKYEWASKISGAMIALIFALLFTNLNIIPASSPLYDNVVWGFAVPLAIPLLLLQCNIKKIWHETGRMLIIFLIGSVGSCIGAVLAYFMLRGEIKELNGIAAMMTGSYIGGGLNFTALADAFKVSGSMISATTVADNLVTATSMFALITIPSIGFFRKHFSHPHVDEVENIANHGDKKNAAAAYWAKKEISLKDIAIDFAYAAIVVTISKVTADFFTGAIPKGNMILNMLNTFLGSQYIWITTLSIVISAVFEKKIEELSGYTELGTYLIYLFFFAIGVPASIKMILTNAPLLFVFTLTIVLVNMIFCLVGGKLLKFDLEDIVLASNANIGGPTTAAAMAISKGWTKLVGPIMLIGTLGYVIGTYMGVIVGSLLGA</sequence>
<feature type="transmembrane region" description="Helical" evidence="1">
    <location>
        <begin position="320"/>
        <end position="338"/>
    </location>
</feature>
<keyword evidence="1" id="KW-0472">Membrane</keyword>
<dbReference type="PANTHER" id="PTHR34289:SF8">
    <property type="entry name" value="DUF819 DOMAIN-CONTAINING PROTEIN"/>
    <property type="match status" value="1"/>
</dbReference>
<feature type="transmembrane region" description="Helical" evidence="1">
    <location>
        <begin position="67"/>
        <end position="84"/>
    </location>
</feature>
<evidence type="ECO:0000256" key="1">
    <source>
        <dbReference type="SAM" id="Phobius"/>
    </source>
</evidence>
<feature type="transmembrane region" description="Helical" evidence="1">
    <location>
        <begin position="261"/>
        <end position="281"/>
    </location>
</feature>
<feature type="transmembrane region" description="Helical" evidence="1">
    <location>
        <begin position="223"/>
        <end position="241"/>
    </location>
</feature>
<feature type="transmembrane region" description="Helical" evidence="1">
    <location>
        <begin position="40"/>
        <end position="61"/>
    </location>
</feature>
<protein>
    <submittedName>
        <fullName evidence="2">DUF819 domain-containing protein</fullName>
    </submittedName>
</protein>
<dbReference type="PANTHER" id="PTHR34289">
    <property type="entry name" value="PROTEIN, PUTATIVE (DUF819)-RELATED"/>
    <property type="match status" value="1"/>
</dbReference>
<dbReference type="RefSeq" id="WP_154531817.1">
    <property type="nucleotide sequence ID" value="NZ_JAQXTV010000235.1"/>
</dbReference>
<keyword evidence="3" id="KW-1185">Reference proteome</keyword>
<feature type="transmembrane region" description="Helical" evidence="1">
    <location>
        <begin position="376"/>
        <end position="402"/>
    </location>
</feature>
<gene>
    <name evidence="2" type="ORF">FYJ33_11010</name>
</gene>
<feature type="transmembrane region" description="Helical" evidence="1">
    <location>
        <begin position="166"/>
        <end position="184"/>
    </location>
</feature>
<dbReference type="Proteomes" id="UP000460287">
    <property type="component" value="Unassembled WGS sequence"/>
</dbReference>
<proteinExistence type="predicted"/>
<name>A0A7X2MZF5_9CLOT</name>
<feature type="transmembrane region" description="Helical" evidence="1">
    <location>
        <begin position="293"/>
        <end position="314"/>
    </location>
</feature>
<evidence type="ECO:0000313" key="2">
    <source>
        <dbReference type="EMBL" id="MSR91917.1"/>
    </source>
</evidence>
<evidence type="ECO:0000313" key="3">
    <source>
        <dbReference type="Proteomes" id="UP000460287"/>
    </source>
</evidence>